<proteinExistence type="predicted"/>
<name>A0A6M3J7D3_9ZZZZ</name>
<dbReference type="EMBL" id="MT142494">
    <property type="protein sequence ID" value="QJA82726.1"/>
    <property type="molecule type" value="Genomic_DNA"/>
</dbReference>
<protein>
    <recommendedName>
        <fullName evidence="4">Portal protein</fullName>
    </recommendedName>
</protein>
<dbReference type="EMBL" id="MT141530">
    <property type="protein sequence ID" value="QJA65001.1"/>
    <property type="molecule type" value="Genomic_DNA"/>
</dbReference>
<gene>
    <name evidence="3" type="ORF">MM415A00374_0038</name>
    <name evidence="2" type="ORF">MM415B00446_0025</name>
</gene>
<organism evidence="2">
    <name type="scientific">viral metagenome</name>
    <dbReference type="NCBI Taxonomy" id="1070528"/>
    <lineage>
        <taxon>unclassified sequences</taxon>
        <taxon>metagenomes</taxon>
        <taxon>organismal metagenomes</taxon>
    </lineage>
</organism>
<evidence type="ECO:0000256" key="1">
    <source>
        <dbReference type="SAM" id="MobiDB-lite"/>
    </source>
</evidence>
<dbReference type="AlphaFoldDB" id="A0A6M3J7D3"/>
<reference evidence="2" key="1">
    <citation type="submission" date="2020-03" db="EMBL/GenBank/DDBJ databases">
        <title>The deep terrestrial virosphere.</title>
        <authorList>
            <person name="Holmfeldt K."/>
            <person name="Nilsson E."/>
            <person name="Simone D."/>
            <person name="Lopez-Fernandez M."/>
            <person name="Wu X."/>
            <person name="de Brujin I."/>
            <person name="Lundin D."/>
            <person name="Andersson A."/>
            <person name="Bertilsson S."/>
            <person name="Dopson M."/>
        </authorList>
    </citation>
    <scope>NUCLEOTIDE SEQUENCE</scope>
    <source>
        <strain evidence="3">MM415A00374</strain>
        <strain evidence="2">MM415B00446</strain>
    </source>
</reference>
<sequence>MRISQEQALQLVKDKENDFGKLYARQDRDADFAKRKKFTITDDKGKAIPKCFNVTLPKAANFASRANSILSSSNERVVIEGQGLNDKVTAKIENFYNDSLKIADDFAPRKIGKIFTFTAGQANLRGRVVRKVLVDISEEGFLEVRIQPWDARFATYDFDADGTAWAACPFTRSQAMIESEYGIKTNAKTGKIIDFCGRDEEHIYLDGKHIKSLPNPSGEVPVAISYTSAGLPFFDTEMEENLGESIFWQVRDLFDEANRIASVAMTLHVGSLFPPVQKPYQEVPNEQPPSPYGGTMTTVPFRVEDGPYTAFPRADLYQATRFIWSLIDSHIQQGSFSTIEFGTLNFPLSAVALEGLAEGRELVLLPGLQAISNAELQTCLLIKHQFIALGKTVEIRGKGKRASYSPKDIEGDYSISFKYFTGSRKYALAGIAEAQQIGNLVSDDYKRRELIRVENPDEEAEKLMAEKNPFIMLYRQCEGLVEREQWAEAWMARIQLMNVLKSQLMGQPVEEEKQPQSVGGGIPLFAGAPSKVGGRQPGGISAEETRKGAAVEETEEV</sequence>
<accession>A0A6M3J7D3</accession>
<evidence type="ECO:0000313" key="2">
    <source>
        <dbReference type="EMBL" id="QJA65001.1"/>
    </source>
</evidence>
<evidence type="ECO:0008006" key="4">
    <source>
        <dbReference type="Google" id="ProtNLM"/>
    </source>
</evidence>
<feature type="region of interest" description="Disordered" evidence="1">
    <location>
        <begin position="510"/>
        <end position="557"/>
    </location>
</feature>
<evidence type="ECO:0000313" key="3">
    <source>
        <dbReference type="EMBL" id="QJA82726.1"/>
    </source>
</evidence>